<dbReference type="InterPro" id="IPR024344">
    <property type="entry name" value="MDMPI_metal-binding"/>
</dbReference>
<name>R7YDV2_9ACTN</name>
<reference evidence="2 3" key="1">
    <citation type="journal article" date="2013" name="Genome Announc.">
        <title>Draft Genome Sequence of a Benzothiophene-Desulfurizing Bacterium, Gordona terrae Strain C-6.</title>
        <authorList>
            <person name="Wang W."/>
            <person name="Ma T."/>
            <person name="Ren Y."/>
            <person name="Li G."/>
        </authorList>
    </citation>
    <scope>NUCLEOTIDE SEQUENCE [LARGE SCALE GENOMIC DNA]</scope>
    <source>
        <strain evidence="2 3">C-6</strain>
    </source>
</reference>
<dbReference type="Gene3D" id="1.20.120.450">
    <property type="entry name" value="dinb family like domain"/>
    <property type="match status" value="1"/>
</dbReference>
<dbReference type="SUPFAM" id="SSF109854">
    <property type="entry name" value="DinB/YfiT-like putative metalloenzymes"/>
    <property type="match status" value="1"/>
</dbReference>
<evidence type="ECO:0000313" key="2">
    <source>
        <dbReference type="EMBL" id="EON34205.1"/>
    </source>
</evidence>
<dbReference type="GO" id="GO:0046872">
    <property type="term" value="F:metal ion binding"/>
    <property type="evidence" value="ECO:0007669"/>
    <property type="project" value="InterPro"/>
</dbReference>
<gene>
    <name evidence="2" type="ORF">GTC6_04475</name>
</gene>
<dbReference type="PATRIC" id="fig|1316928.3.peg.905"/>
<protein>
    <recommendedName>
        <fullName evidence="1">Mycothiol-dependent maleylpyruvate isomerase metal-binding domain-containing protein</fullName>
    </recommendedName>
</protein>
<proteinExistence type="predicted"/>
<comment type="caution">
    <text evidence="2">The sequence shown here is derived from an EMBL/GenBank/DDBJ whole genome shotgun (WGS) entry which is preliminary data.</text>
</comment>
<sequence length="203" mass="21984">MGAIMDTDLIWQHIDEQRLELAALIETLTPAQLATPSLCDAWTVRDVAVHLTHSHTSPSRAMLAACRYGFRFDTMIRELALRDHTSADEAAATLRAMVGSRRHPIGTTPMAPLLDSLLHGQDITVPLAIDRTMPHDAATACAAYLWSTGFPFHARRRNAGRRFVATDSGFAVGEGEVVEAPIRDIVMLFGGRSSAAGVLAPSL</sequence>
<evidence type="ECO:0000259" key="1">
    <source>
        <dbReference type="Pfam" id="PF11716"/>
    </source>
</evidence>
<feature type="domain" description="Mycothiol-dependent maleylpyruvate isomerase metal-binding" evidence="1">
    <location>
        <begin position="17"/>
        <end position="93"/>
    </location>
</feature>
<accession>R7YDV2</accession>
<evidence type="ECO:0000313" key="3">
    <source>
        <dbReference type="Proteomes" id="UP000013569"/>
    </source>
</evidence>
<dbReference type="NCBIfam" id="TIGR03083">
    <property type="entry name" value="maleylpyruvate isomerase family mycothiol-dependent enzyme"/>
    <property type="match status" value="1"/>
</dbReference>
<dbReference type="EMBL" id="AQPW01000003">
    <property type="protein sequence ID" value="EON34205.1"/>
    <property type="molecule type" value="Genomic_DNA"/>
</dbReference>
<dbReference type="InterPro" id="IPR017517">
    <property type="entry name" value="Maleyloyr_isom"/>
</dbReference>
<organism evidence="2 3">
    <name type="scientific">Gordonia terrae C-6</name>
    <dbReference type="NCBI Taxonomy" id="1316928"/>
    <lineage>
        <taxon>Bacteria</taxon>
        <taxon>Bacillati</taxon>
        <taxon>Actinomycetota</taxon>
        <taxon>Actinomycetes</taxon>
        <taxon>Mycobacteriales</taxon>
        <taxon>Gordoniaceae</taxon>
        <taxon>Gordonia</taxon>
    </lineage>
</organism>
<dbReference type="Pfam" id="PF11716">
    <property type="entry name" value="MDMPI_N"/>
    <property type="match status" value="1"/>
</dbReference>
<dbReference type="Proteomes" id="UP000013569">
    <property type="component" value="Unassembled WGS sequence"/>
</dbReference>
<dbReference type="AlphaFoldDB" id="R7YDV2"/>
<dbReference type="InterPro" id="IPR034660">
    <property type="entry name" value="DinB/YfiT-like"/>
</dbReference>